<dbReference type="InterPro" id="IPR011333">
    <property type="entry name" value="SKP1/BTB/POZ_sf"/>
</dbReference>
<comment type="pathway">
    <text evidence="3">Protein modification; protein ubiquitination.</text>
</comment>
<protein>
    <recommendedName>
        <fullName evidence="3">Skp1-related protein</fullName>
    </recommendedName>
</protein>
<feature type="region of interest" description="Disordered" evidence="4">
    <location>
        <begin position="1"/>
        <end position="25"/>
    </location>
</feature>
<keyword evidence="6" id="KW-1185">Reference proteome</keyword>
<dbReference type="GO" id="GO:0006511">
    <property type="term" value="P:ubiquitin-dependent protein catabolic process"/>
    <property type="evidence" value="ECO:0007669"/>
    <property type="project" value="InterPro"/>
</dbReference>
<dbReference type="InterPro" id="IPR036296">
    <property type="entry name" value="SKP1-like_dim_sf"/>
</dbReference>
<evidence type="ECO:0000256" key="2">
    <source>
        <dbReference type="ARBA" id="ARBA00022786"/>
    </source>
</evidence>
<dbReference type="WBParaSite" id="Gr19_v10_g13600.t1">
    <property type="protein sequence ID" value="Gr19_v10_g13600.t1"/>
    <property type="gene ID" value="Gr19_v10_g13600"/>
</dbReference>
<comment type="similarity">
    <text evidence="1 3">Belongs to the SKP1 family.</text>
</comment>
<evidence type="ECO:0000256" key="3">
    <source>
        <dbReference type="PIRNR" id="PIRNR028729"/>
    </source>
</evidence>
<sequence length="196" mass="22461">MGAEKENTPPAAANTSKQSTSAASEEKRLQNEVKCACSDGDVPVRLELLPQCNIFSDMTKHCDLSTVKTEDIVFSIPEVSVDTFKKVVEWMEQRAGKDEPKIETDPNTYERKWFKLDDFETKFFEMDVAELANLLSACNYLQINSLFVYACQAMAALLKTKTSVEELRNFLGIDENDWLSEKRMAEIREKNAWYKY</sequence>
<dbReference type="SMART" id="SM00512">
    <property type="entry name" value="Skp1"/>
    <property type="match status" value="1"/>
</dbReference>
<feature type="compositionally biased region" description="Polar residues" evidence="4">
    <location>
        <begin position="13"/>
        <end position="23"/>
    </location>
</feature>
<dbReference type="PIRSF" id="PIRSF028729">
    <property type="entry name" value="E3_ubiquit_lig_SCF_Skp"/>
    <property type="match status" value="1"/>
</dbReference>
<dbReference type="InterPro" id="IPR016897">
    <property type="entry name" value="SKP1"/>
</dbReference>
<dbReference type="SUPFAM" id="SSF81382">
    <property type="entry name" value="Skp1 dimerisation domain-like"/>
    <property type="match status" value="1"/>
</dbReference>
<evidence type="ECO:0000313" key="6">
    <source>
        <dbReference type="Proteomes" id="UP000887572"/>
    </source>
</evidence>
<dbReference type="InterPro" id="IPR001232">
    <property type="entry name" value="SKP1-like"/>
</dbReference>
<dbReference type="Proteomes" id="UP000887572">
    <property type="component" value="Unplaced"/>
</dbReference>
<dbReference type="InterPro" id="IPR016072">
    <property type="entry name" value="Skp1_comp_dimer"/>
</dbReference>
<evidence type="ECO:0000313" key="7">
    <source>
        <dbReference type="WBParaSite" id="Gr19_v10_g13600.t1"/>
    </source>
</evidence>
<evidence type="ECO:0000256" key="4">
    <source>
        <dbReference type="SAM" id="MobiDB-lite"/>
    </source>
</evidence>
<dbReference type="Pfam" id="PF01466">
    <property type="entry name" value="Skp1"/>
    <property type="match status" value="1"/>
</dbReference>
<reference evidence="7" key="1">
    <citation type="submission" date="2022-11" db="UniProtKB">
        <authorList>
            <consortium name="WormBaseParasite"/>
        </authorList>
    </citation>
    <scope>IDENTIFICATION</scope>
</reference>
<accession>A0A914H3A2</accession>
<name>A0A914H3A2_GLORO</name>
<dbReference type="AlphaFoldDB" id="A0A914H3A2"/>
<dbReference type="PANTHER" id="PTHR11165">
    <property type="entry name" value="SKP1"/>
    <property type="match status" value="1"/>
</dbReference>
<feature type="domain" description="SKP1 component dimerisation" evidence="5">
    <location>
        <begin position="145"/>
        <end position="193"/>
    </location>
</feature>
<keyword evidence="2 3" id="KW-0833">Ubl conjugation pathway</keyword>
<dbReference type="Gene3D" id="3.30.710.10">
    <property type="entry name" value="Potassium Channel Kv1.1, Chain A"/>
    <property type="match status" value="1"/>
</dbReference>
<comment type="function">
    <text evidence="3">Probable essential component of SCF (SKP1-CUL1-F-box protein) E3 ubiquitin-protein ligase complexes, which mediate the ubiquitination and subsequent proteasomal degradation of target proteins. Regulates cell proliferation during embryonic and larval development.</text>
</comment>
<evidence type="ECO:0000259" key="5">
    <source>
        <dbReference type="Pfam" id="PF01466"/>
    </source>
</evidence>
<evidence type="ECO:0000256" key="1">
    <source>
        <dbReference type="ARBA" id="ARBA00009993"/>
    </source>
</evidence>
<proteinExistence type="inferred from homology"/>
<organism evidence="6 7">
    <name type="scientific">Globodera rostochiensis</name>
    <name type="common">Golden nematode worm</name>
    <name type="synonym">Heterodera rostochiensis</name>
    <dbReference type="NCBI Taxonomy" id="31243"/>
    <lineage>
        <taxon>Eukaryota</taxon>
        <taxon>Metazoa</taxon>
        <taxon>Ecdysozoa</taxon>
        <taxon>Nematoda</taxon>
        <taxon>Chromadorea</taxon>
        <taxon>Rhabditida</taxon>
        <taxon>Tylenchina</taxon>
        <taxon>Tylenchomorpha</taxon>
        <taxon>Tylenchoidea</taxon>
        <taxon>Heteroderidae</taxon>
        <taxon>Heteroderinae</taxon>
        <taxon>Globodera</taxon>
    </lineage>
</organism>